<evidence type="ECO:0000256" key="2">
    <source>
        <dbReference type="ARBA" id="ARBA00023002"/>
    </source>
</evidence>
<dbReference type="InParanoid" id="D7FTJ4"/>
<keyword evidence="2" id="KW-0560">Oxidoreductase</keyword>
<dbReference type="PANTHER" id="PTHR46300">
    <property type="entry name" value="P450, PUTATIVE (EUROFUNG)-RELATED-RELATED"/>
    <property type="match status" value="1"/>
</dbReference>
<organism evidence="5 6">
    <name type="scientific">Ectocarpus siliculosus</name>
    <name type="common">Brown alga</name>
    <name type="synonym">Conferva siliculosa</name>
    <dbReference type="NCBI Taxonomy" id="2880"/>
    <lineage>
        <taxon>Eukaryota</taxon>
        <taxon>Sar</taxon>
        <taxon>Stramenopiles</taxon>
        <taxon>Ochrophyta</taxon>
        <taxon>PX clade</taxon>
        <taxon>Phaeophyceae</taxon>
        <taxon>Ectocarpales</taxon>
        <taxon>Ectocarpaceae</taxon>
        <taxon>Ectocarpus</taxon>
    </lineage>
</organism>
<dbReference type="GO" id="GO:0004497">
    <property type="term" value="F:monooxygenase activity"/>
    <property type="evidence" value="ECO:0007669"/>
    <property type="project" value="InterPro"/>
</dbReference>
<dbReference type="STRING" id="2880.D7FTJ4"/>
<dbReference type="InterPro" id="IPR036396">
    <property type="entry name" value="Cyt_P450_sf"/>
</dbReference>
<sequence>MASLPRLIGGFQAGIADADSKMARWAGVQEQRAGAGVLAALSSLAALWIAWKFLLRCRLALKLRRMSRTVPSLRGTLPVLGPALKLAEGAPWDTMTRWAQEYGSIYKFSLFGNVNVVLSDPSFMKEVMRTKISKYHKDVDFAYRPFLSLLGTGIVTSDGPKWRKQRNKVIGRRTLMYYS</sequence>
<accession>D7FTJ4</accession>
<feature type="transmembrane region" description="Helical" evidence="4">
    <location>
        <begin position="33"/>
        <end position="55"/>
    </location>
</feature>
<evidence type="ECO:0000256" key="1">
    <source>
        <dbReference type="ARBA" id="ARBA00022723"/>
    </source>
</evidence>
<evidence type="ECO:0000256" key="3">
    <source>
        <dbReference type="ARBA" id="ARBA00023004"/>
    </source>
</evidence>
<keyword evidence="1" id="KW-0479">Metal-binding</keyword>
<dbReference type="PANTHER" id="PTHR46300:SF8">
    <property type="entry name" value="CYTOCHROME P450 2E1"/>
    <property type="match status" value="1"/>
</dbReference>
<keyword evidence="6" id="KW-1185">Reference proteome</keyword>
<dbReference type="EMBL" id="FN649736">
    <property type="protein sequence ID" value="CBJ48572.1"/>
    <property type="molecule type" value="Genomic_DNA"/>
</dbReference>
<dbReference type="OrthoDB" id="2843at2759"/>
<dbReference type="Proteomes" id="UP000002630">
    <property type="component" value="Linkage Group LG11"/>
</dbReference>
<dbReference type="InterPro" id="IPR050364">
    <property type="entry name" value="Cytochrome_P450_fung"/>
</dbReference>
<dbReference type="Pfam" id="PF00067">
    <property type="entry name" value="p450"/>
    <property type="match status" value="1"/>
</dbReference>
<evidence type="ECO:0000313" key="6">
    <source>
        <dbReference type="Proteomes" id="UP000002630"/>
    </source>
</evidence>
<protein>
    <submittedName>
        <fullName evidence="5">Cytochrome P450</fullName>
    </submittedName>
</protein>
<keyword evidence="4" id="KW-0472">Membrane</keyword>
<proteinExistence type="predicted"/>
<dbReference type="SUPFAM" id="SSF48264">
    <property type="entry name" value="Cytochrome P450"/>
    <property type="match status" value="1"/>
</dbReference>
<reference evidence="5 6" key="1">
    <citation type="journal article" date="2010" name="Nature">
        <title>The Ectocarpus genome and the independent evolution of multicellularity in brown algae.</title>
        <authorList>
            <person name="Cock J.M."/>
            <person name="Sterck L."/>
            <person name="Rouze P."/>
            <person name="Scornet D."/>
            <person name="Allen A.E."/>
            <person name="Amoutzias G."/>
            <person name="Anthouard V."/>
            <person name="Artiguenave F."/>
            <person name="Aury J.M."/>
            <person name="Badger J.H."/>
            <person name="Beszteri B."/>
            <person name="Billiau K."/>
            <person name="Bonnet E."/>
            <person name="Bothwell J.H."/>
            <person name="Bowler C."/>
            <person name="Boyen C."/>
            <person name="Brownlee C."/>
            <person name="Carrano C.J."/>
            <person name="Charrier B."/>
            <person name="Cho G.Y."/>
            <person name="Coelho S.M."/>
            <person name="Collen J."/>
            <person name="Corre E."/>
            <person name="Da Silva C."/>
            <person name="Delage L."/>
            <person name="Delaroque N."/>
            <person name="Dittami S.M."/>
            <person name="Doulbeau S."/>
            <person name="Elias M."/>
            <person name="Farnham G."/>
            <person name="Gachon C.M."/>
            <person name="Gschloessl B."/>
            <person name="Heesch S."/>
            <person name="Jabbari K."/>
            <person name="Jubin C."/>
            <person name="Kawai H."/>
            <person name="Kimura K."/>
            <person name="Kloareg B."/>
            <person name="Kupper F.C."/>
            <person name="Lang D."/>
            <person name="Le Bail A."/>
            <person name="Leblanc C."/>
            <person name="Lerouge P."/>
            <person name="Lohr M."/>
            <person name="Lopez P.J."/>
            <person name="Martens C."/>
            <person name="Maumus F."/>
            <person name="Michel G."/>
            <person name="Miranda-Saavedra D."/>
            <person name="Morales J."/>
            <person name="Moreau H."/>
            <person name="Motomura T."/>
            <person name="Nagasato C."/>
            <person name="Napoli C.A."/>
            <person name="Nelson D.R."/>
            <person name="Nyvall-Collen P."/>
            <person name="Peters A.F."/>
            <person name="Pommier C."/>
            <person name="Potin P."/>
            <person name="Poulain J."/>
            <person name="Quesneville H."/>
            <person name="Read B."/>
            <person name="Rensing S.A."/>
            <person name="Ritter A."/>
            <person name="Rousvoal S."/>
            <person name="Samanta M."/>
            <person name="Samson G."/>
            <person name="Schroeder D.C."/>
            <person name="Segurens B."/>
            <person name="Strittmatter M."/>
            <person name="Tonon T."/>
            <person name="Tregear J.W."/>
            <person name="Valentin K."/>
            <person name="von Dassow P."/>
            <person name="Yamagishi T."/>
            <person name="Van de Peer Y."/>
            <person name="Wincker P."/>
        </authorList>
    </citation>
    <scope>NUCLEOTIDE SEQUENCE [LARGE SCALE GENOMIC DNA]</scope>
    <source>
        <strain evidence="6">Ec32 / CCAP1310/4</strain>
    </source>
</reference>
<keyword evidence="4" id="KW-0812">Transmembrane</keyword>
<dbReference type="GO" id="GO:0005506">
    <property type="term" value="F:iron ion binding"/>
    <property type="evidence" value="ECO:0007669"/>
    <property type="project" value="InterPro"/>
</dbReference>
<name>D7FTJ4_ECTSI</name>
<dbReference type="AlphaFoldDB" id="D7FTJ4"/>
<dbReference type="GO" id="GO:0020037">
    <property type="term" value="F:heme binding"/>
    <property type="evidence" value="ECO:0007669"/>
    <property type="project" value="InterPro"/>
</dbReference>
<evidence type="ECO:0000313" key="5">
    <source>
        <dbReference type="EMBL" id="CBJ48572.1"/>
    </source>
</evidence>
<dbReference type="EMBL" id="FN648431">
    <property type="protein sequence ID" value="CBJ48572.1"/>
    <property type="molecule type" value="Genomic_DNA"/>
</dbReference>
<dbReference type="Gene3D" id="1.10.630.10">
    <property type="entry name" value="Cytochrome P450"/>
    <property type="match status" value="1"/>
</dbReference>
<gene>
    <name evidence="5" type="ORF">Esi_0025_0158</name>
</gene>
<keyword evidence="3" id="KW-0408">Iron</keyword>
<dbReference type="GO" id="GO:0016705">
    <property type="term" value="F:oxidoreductase activity, acting on paired donors, with incorporation or reduction of molecular oxygen"/>
    <property type="evidence" value="ECO:0007669"/>
    <property type="project" value="InterPro"/>
</dbReference>
<evidence type="ECO:0000256" key="4">
    <source>
        <dbReference type="SAM" id="Phobius"/>
    </source>
</evidence>
<keyword evidence="4" id="KW-1133">Transmembrane helix</keyword>
<dbReference type="InterPro" id="IPR001128">
    <property type="entry name" value="Cyt_P450"/>
</dbReference>